<reference evidence="5" key="1">
    <citation type="journal article" date="2019" name="Nat. Commun.">
        <title>The genome of broomcorn millet.</title>
        <authorList>
            <person name="Zou C."/>
            <person name="Miki D."/>
            <person name="Li D."/>
            <person name="Tang Q."/>
            <person name="Xiao L."/>
            <person name="Rajput S."/>
            <person name="Deng P."/>
            <person name="Jia W."/>
            <person name="Huang R."/>
            <person name="Zhang M."/>
            <person name="Sun Y."/>
            <person name="Hu J."/>
            <person name="Fu X."/>
            <person name="Schnable P.S."/>
            <person name="Li F."/>
            <person name="Zhang H."/>
            <person name="Feng B."/>
            <person name="Zhu X."/>
            <person name="Liu R."/>
            <person name="Schnable J.C."/>
            <person name="Zhu J.-K."/>
            <person name="Zhang H."/>
        </authorList>
    </citation>
    <scope>NUCLEOTIDE SEQUENCE [LARGE SCALE GENOMIC DNA]</scope>
</reference>
<dbReference type="Gene3D" id="3.50.50.60">
    <property type="entry name" value="FAD/NAD(P)-binding domain"/>
    <property type="match status" value="1"/>
</dbReference>
<evidence type="ECO:0000256" key="1">
    <source>
        <dbReference type="ARBA" id="ARBA00022729"/>
    </source>
</evidence>
<dbReference type="InterPro" id="IPR007867">
    <property type="entry name" value="GMC_OxRtase_C"/>
</dbReference>
<feature type="compositionally biased region" description="Low complexity" evidence="2">
    <location>
        <begin position="700"/>
        <end position="713"/>
    </location>
</feature>
<feature type="compositionally biased region" description="Basic and acidic residues" evidence="2">
    <location>
        <begin position="715"/>
        <end position="739"/>
    </location>
</feature>
<evidence type="ECO:0000256" key="2">
    <source>
        <dbReference type="SAM" id="MobiDB-lite"/>
    </source>
</evidence>
<dbReference type="Proteomes" id="UP000275267">
    <property type="component" value="Unassembled WGS sequence"/>
</dbReference>
<dbReference type="SUPFAM" id="SSF51905">
    <property type="entry name" value="FAD/NAD(P)-binding domain"/>
    <property type="match status" value="1"/>
</dbReference>
<feature type="compositionally biased region" description="Low complexity" evidence="2">
    <location>
        <begin position="666"/>
        <end position="679"/>
    </location>
</feature>
<dbReference type="GO" id="GO:0016614">
    <property type="term" value="F:oxidoreductase activity, acting on CH-OH group of donors"/>
    <property type="evidence" value="ECO:0007669"/>
    <property type="project" value="InterPro"/>
</dbReference>
<dbReference type="STRING" id="4540.A0A3L6PFF7"/>
<gene>
    <name evidence="4" type="ORF">C2845_PM10G17900</name>
</gene>
<evidence type="ECO:0000313" key="4">
    <source>
        <dbReference type="EMBL" id="RLM56317.1"/>
    </source>
</evidence>
<dbReference type="GO" id="GO:0050660">
    <property type="term" value="F:flavin adenine dinucleotide binding"/>
    <property type="evidence" value="ECO:0007669"/>
    <property type="project" value="InterPro"/>
</dbReference>
<dbReference type="PANTHER" id="PTHR45968:SF2">
    <property type="entry name" value="(R)-MANDELONITRILE LYASE-LIKE"/>
    <property type="match status" value="1"/>
</dbReference>
<feature type="compositionally biased region" description="Basic residues" evidence="2">
    <location>
        <begin position="740"/>
        <end position="749"/>
    </location>
</feature>
<dbReference type="Pfam" id="PF00732">
    <property type="entry name" value="GMC_oxred_N"/>
    <property type="match status" value="1"/>
</dbReference>
<feature type="domain" description="Glucose-methanol-choline oxidoreductase N-terminal" evidence="3">
    <location>
        <begin position="351"/>
        <end position="365"/>
    </location>
</feature>
<dbReference type="AlphaFoldDB" id="A0A3L6PFF7"/>
<dbReference type="Gene3D" id="3.30.410.40">
    <property type="match status" value="1"/>
</dbReference>
<dbReference type="InterPro" id="IPR036188">
    <property type="entry name" value="FAD/NAD-bd_sf"/>
</dbReference>
<dbReference type="PANTHER" id="PTHR45968">
    <property type="entry name" value="OSJNBA0019K04.7 PROTEIN"/>
    <property type="match status" value="1"/>
</dbReference>
<dbReference type="OrthoDB" id="269227at2759"/>
<proteinExistence type="predicted"/>
<sequence length="773" mass="81571">MPPSFHLALAARAPLAFPSTPHTPLRLLRSGANRTHLLHKPKDTPSMAAVSACLHHLLLLGVLLVPSLTAAQPRAFGGAPPVYARYLVDAAAMPAVELYDYIVVGGGTAGCPLAATLAGSGGGRVLLLERGGAPSEFPALATAGGFVRTLAMADPAPESDAPAQGFRSEDGVPNVRARVLGGGTAINAGFYSRAHPEWFRGHAEDAEVTNWDMRLVNTSYEWVERHMTFQPTVRGFQAAVRAALLEANVTPWNGFTVDHVTGTKVGATTFDASGRRHSAADLLAFARPSRLRVAIRATVTRIITNPIDPAARHGRSPQPTIAAIGVVYQDRLLDQHQALLRPGGEVILSAGALGSPQLLLLSGIGPASDLSYLGIPVSADIPDVGKHMFDNPRNGISIIPSVPIDHSLIQVVGIPSANGTASYLEAASYIVPLAPALRSAGPFIGSSSPLYVTVATIMEKVPGPLSEGSLWLSSTNPLESPPLRFNYLSRPEDLARCVLGVRRVAEVLEGRALDGFRSPVGSVNRRGAVRRDFRIVGMALPVEWRTDDRALAEYCQQTVATLWHYHGGCVAGKVVDRDFRVIGTRALRVVDASTFSQTPGTNPQATVLMMGSRRRRIGDSRLAWPHEPCAGYARAAGGPLRLASAVGTTSPPHHSPPRRATGQGAGSAAMISIGSSPGATRTCAAPADAVGSAGSRCPARRGAISRSRGAAASRRGKDTAARQTGRDEPGRRPRHRVAERTPLARRSHRMGAAPGPAVGRMSREVHALVDVSR</sequence>
<protein>
    <submittedName>
        <fullName evidence="4">(R)-mandelonitrile lyase-like</fullName>
    </submittedName>
</protein>
<dbReference type="InterPro" id="IPR000172">
    <property type="entry name" value="GMC_OxRdtase_N"/>
</dbReference>
<dbReference type="PROSITE" id="PS00624">
    <property type="entry name" value="GMC_OXRED_2"/>
    <property type="match status" value="1"/>
</dbReference>
<organism evidence="4 5">
    <name type="scientific">Panicum miliaceum</name>
    <name type="common">Proso millet</name>
    <name type="synonym">Broomcorn millet</name>
    <dbReference type="NCBI Taxonomy" id="4540"/>
    <lineage>
        <taxon>Eukaryota</taxon>
        <taxon>Viridiplantae</taxon>
        <taxon>Streptophyta</taxon>
        <taxon>Embryophyta</taxon>
        <taxon>Tracheophyta</taxon>
        <taxon>Spermatophyta</taxon>
        <taxon>Magnoliopsida</taxon>
        <taxon>Liliopsida</taxon>
        <taxon>Poales</taxon>
        <taxon>Poaceae</taxon>
        <taxon>PACMAD clade</taxon>
        <taxon>Panicoideae</taxon>
        <taxon>Panicodae</taxon>
        <taxon>Paniceae</taxon>
        <taxon>Panicinae</taxon>
        <taxon>Panicum</taxon>
        <taxon>Panicum sect. Panicum</taxon>
    </lineage>
</organism>
<name>A0A3L6PFF7_PANMI</name>
<dbReference type="GO" id="GO:0016829">
    <property type="term" value="F:lyase activity"/>
    <property type="evidence" value="ECO:0007669"/>
    <property type="project" value="UniProtKB-KW"/>
</dbReference>
<dbReference type="Pfam" id="PF05199">
    <property type="entry name" value="GMC_oxred_C"/>
    <property type="match status" value="1"/>
</dbReference>
<feature type="region of interest" description="Disordered" evidence="2">
    <location>
        <begin position="643"/>
        <end position="773"/>
    </location>
</feature>
<dbReference type="SUPFAM" id="SSF54373">
    <property type="entry name" value="FAD-linked reductases, C-terminal domain"/>
    <property type="match status" value="1"/>
</dbReference>
<evidence type="ECO:0000313" key="5">
    <source>
        <dbReference type="Proteomes" id="UP000275267"/>
    </source>
</evidence>
<feature type="compositionally biased region" description="Basic and acidic residues" evidence="2">
    <location>
        <begin position="761"/>
        <end position="773"/>
    </location>
</feature>
<keyword evidence="5" id="KW-1185">Reference proteome</keyword>
<dbReference type="InterPro" id="IPR051871">
    <property type="entry name" value="GMC_Oxidoreductase-Related"/>
</dbReference>
<comment type="caution">
    <text evidence="4">The sequence shown here is derived from an EMBL/GenBank/DDBJ whole genome shotgun (WGS) entry which is preliminary data.</text>
</comment>
<keyword evidence="1" id="KW-0732">Signal</keyword>
<dbReference type="EMBL" id="PQIB02000018">
    <property type="protein sequence ID" value="RLM56317.1"/>
    <property type="molecule type" value="Genomic_DNA"/>
</dbReference>
<evidence type="ECO:0000259" key="3">
    <source>
        <dbReference type="PROSITE" id="PS00624"/>
    </source>
</evidence>
<accession>A0A3L6PFF7</accession>